<evidence type="ECO:0000256" key="5">
    <source>
        <dbReference type="ARBA" id="ARBA00019973"/>
    </source>
</evidence>
<dbReference type="Proteomes" id="UP000246991">
    <property type="component" value="Unassembled WGS sequence"/>
</dbReference>
<comment type="subunit">
    <text evidence="2">Component of the EKC/KEOPS complex composed of at least BUD32, CGI121, GON7, KAE1 and PCC1; the whole complex dimerizes.</text>
</comment>
<feature type="domain" description="Protein kinase" evidence="10">
    <location>
        <begin position="1"/>
        <end position="166"/>
    </location>
</feature>
<proteinExistence type="predicted"/>
<gene>
    <name evidence="11" type="ORF">C7212DRAFT_348317</name>
</gene>
<dbReference type="InterPro" id="IPR008266">
    <property type="entry name" value="Tyr_kinase_AS"/>
</dbReference>
<dbReference type="PROSITE" id="PS50011">
    <property type="entry name" value="PROTEIN_KINASE_DOM"/>
    <property type="match status" value="1"/>
</dbReference>
<dbReference type="PANTHER" id="PTHR48015:SF35">
    <property type="entry name" value="SERINE_THREONINE-PROTEIN KINASE PAK"/>
    <property type="match status" value="1"/>
</dbReference>
<dbReference type="InterPro" id="IPR050285">
    <property type="entry name" value="STE20_Ser/Thr_kinase"/>
</dbReference>
<evidence type="ECO:0000256" key="3">
    <source>
        <dbReference type="ARBA" id="ARBA00012513"/>
    </source>
</evidence>
<dbReference type="EC" id="2.7.11.1" evidence="3"/>
<dbReference type="SUPFAM" id="SSF56112">
    <property type="entry name" value="Protein kinase-like (PK-like)"/>
    <property type="match status" value="1"/>
</dbReference>
<evidence type="ECO:0000256" key="8">
    <source>
        <dbReference type="ARBA" id="ARBA00047899"/>
    </source>
</evidence>
<comment type="catalytic activity">
    <reaction evidence="9">
        <text>L-seryl-[protein] + ATP = O-phospho-L-seryl-[protein] + ADP + H(+)</text>
        <dbReference type="Rhea" id="RHEA:17989"/>
        <dbReference type="Rhea" id="RHEA-COMP:9863"/>
        <dbReference type="Rhea" id="RHEA-COMP:11604"/>
        <dbReference type="ChEBI" id="CHEBI:15378"/>
        <dbReference type="ChEBI" id="CHEBI:29999"/>
        <dbReference type="ChEBI" id="CHEBI:30616"/>
        <dbReference type="ChEBI" id="CHEBI:83421"/>
        <dbReference type="ChEBI" id="CHEBI:456216"/>
        <dbReference type="EC" id="2.7.11.1"/>
    </reaction>
</comment>
<evidence type="ECO:0000256" key="9">
    <source>
        <dbReference type="ARBA" id="ARBA00048679"/>
    </source>
</evidence>
<sequence>MTQNKPIVCINVFKGECEEIRRLLANPHINILQCHQAFEICEQFFLVTEAITISLSEIIACPDRLQENQIATVAKEVLSRIEFLSSKGLVHGDISSKNVFISIQGCVKIGNFISCKRNYKWTQSQIEQENIDTQSLGTVVKHMMEWGIIFCIDSDGRVPDLEHPEK</sequence>
<dbReference type="GO" id="GO:0043408">
    <property type="term" value="P:regulation of MAPK cascade"/>
    <property type="evidence" value="ECO:0007669"/>
    <property type="project" value="TreeGrafter"/>
</dbReference>
<accession>A0A317SG62</accession>
<dbReference type="OrthoDB" id="3738511at2759"/>
<evidence type="ECO:0000313" key="11">
    <source>
        <dbReference type="EMBL" id="PWW72161.1"/>
    </source>
</evidence>
<dbReference type="InterPro" id="IPR000719">
    <property type="entry name" value="Prot_kinase_dom"/>
</dbReference>
<evidence type="ECO:0000256" key="4">
    <source>
        <dbReference type="ARBA" id="ARBA00013948"/>
    </source>
</evidence>
<evidence type="ECO:0000256" key="1">
    <source>
        <dbReference type="ARBA" id="ARBA00003747"/>
    </source>
</evidence>
<evidence type="ECO:0000256" key="2">
    <source>
        <dbReference type="ARBA" id="ARBA00011534"/>
    </source>
</evidence>
<name>A0A317SG62_9PEZI</name>
<dbReference type="Pfam" id="PF00069">
    <property type="entry name" value="Pkinase"/>
    <property type="match status" value="1"/>
</dbReference>
<comment type="function">
    <text evidence="1">Component of the EKC/KEOPS complex that is required for the formation of a threonylcarbamoyl group on adenosine at position 37 (t(6)A37) in tRNAs that read codons beginning with adenine. The complex is probably involved in the transfer of the threonylcarbamoyl moiety of threonylcarbamoyl-AMP (TC-AMP) to the N6 group of A37. BUD32 has ATPase activity in the context of the EKC/KEOPS complex and likely plays a supporting role to the catalytic subunit KAE1. The EKC/KEOPS complex also promotes both telomere uncapping and telomere elongation. The complex is required for efficient recruitment of transcriptional coactivators.</text>
</comment>
<comment type="catalytic activity">
    <reaction evidence="8">
        <text>L-threonyl-[protein] + ATP = O-phospho-L-threonyl-[protein] + ADP + H(+)</text>
        <dbReference type="Rhea" id="RHEA:46608"/>
        <dbReference type="Rhea" id="RHEA-COMP:11060"/>
        <dbReference type="Rhea" id="RHEA-COMP:11605"/>
        <dbReference type="ChEBI" id="CHEBI:15378"/>
        <dbReference type="ChEBI" id="CHEBI:30013"/>
        <dbReference type="ChEBI" id="CHEBI:30616"/>
        <dbReference type="ChEBI" id="CHEBI:61977"/>
        <dbReference type="ChEBI" id="CHEBI:456216"/>
        <dbReference type="EC" id="2.7.11.1"/>
    </reaction>
</comment>
<protein>
    <recommendedName>
        <fullName evidence="5">EKC/KEOPS complex subunit BUD32</fullName>
        <ecNumber evidence="3">2.7.11.1</ecNumber>
    </recommendedName>
    <alternativeName>
        <fullName evidence="6 7">Atypical Serine/threonine protein kinase BUD32</fullName>
    </alternativeName>
    <alternativeName>
        <fullName evidence="4">EKC/KEOPS complex subunit bud32</fullName>
    </alternativeName>
</protein>
<dbReference type="GO" id="GO:0005524">
    <property type="term" value="F:ATP binding"/>
    <property type="evidence" value="ECO:0007669"/>
    <property type="project" value="InterPro"/>
</dbReference>
<dbReference type="Gene3D" id="1.10.510.10">
    <property type="entry name" value="Transferase(Phosphotransferase) domain 1"/>
    <property type="match status" value="1"/>
</dbReference>
<dbReference type="InterPro" id="IPR011009">
    <property type="entry name" value="Kinase-like_dom_sf"/>
</dbReference>
<dbReference type="STRING" id="42249.A0A317SG62"/>
<dbReference type="AlphaFoldDB" id="A0A317SG62"/>
<dbReference type="GO" id="GO:0004674">
    <property type="term" value="F:protein serine/threonine kinase activity"/>
    <property type="evidence" value="ECO:0007669"/>
    <property type="project" value="UniProtKB-EC"/>
</dbReference>
<keyword evidence="12" id="KW-1185">Reference proteome</keyword>
<dbReference type="PROSITE" id="PS00109">
    <property type="entry name" value="PROTEIN_KINASE_TYR"/>
    <property type="match status" value="1"/>
</dbReference>
<dbReference type="PANTHER" id="PTHR48015">
    <property type="entry name" value="SERINE/THREONINE-PROTEIN KINASE TAO"/>
    <property type="match status" value="1"/>
</dbReference>
<dbReference type="EMBL" id="PYWC01000116">
    <property type="protein sequence ID" value="PWW72161.1"/>
    <property type="molecule type" value="Genomic_DNA"/>
</dbReference>
<evidence type="ECO:0000256" key="6">
    <source>
        <dbReference type="ARBA" id="ARBA00030980"/>
    </source>
</evidence>
<evidence type="ECO:0000313" key="12">
    <source>
        <dbReference type="Proteomes" id="UP000246991"/>
    </source>
</evidence>
<evidence type="ECO:0000259" key="10">
    <source>
        <dbReference type="PROSITE" id="PS50011"/>
    </source>
</evidence>
<reference evidence="11 12" key="1">
    <citation type="submission" date="2018-03" db="EMBL/GenBank/DDBJ databases">
        <title>Genomes of Pezizomycetes fungi and the evolution of truffles.</title>
        <authorList>
            <person name="Murat C."/>
            <person name="Payen T."/>
            <person name="Noel B."/>
            <person name="Kuo A."/>
            <person name="Martin F.M."/>
        </authorList>
    </citation>
    <scope>NUCLEOTIDE SEQUENCE [LARGE SCALE GENOMIC DNA]</scope>
    <source>
        <strain evidence="11">091103-1</strain>
    </source>
</reference>
<evidence type="ECO:0000256" key="7">
    <source>
        <dbReference type="ARBA" id="ARBA00033194"/>
    </source>
</evidence>
<dbReference type="GO" id="GO:0005737">
    <property type="term" value="C:cytoplasm"/>
    <property type="evidence" value="ECO:0007669"/>
    <property type="project" value="TreeGrafter"/>
</dbReference>
<comment type="caution">
    <text evidence="11">The sequence shown here is derived from an EMBL/GenBank/DDBJ whole genome shotgun (WGS) entry which is preliminary data.</text>
</comment>
<dbReference type="GO" id="GO:0035556">
    <property type="term" value="P:intracellular signal transduction"/>
    <property type="evidence" value="ECO:0007669"/>
    <property type="project" value="TreeGrafter"/>
</dbReference>
<organism evidence="11 12">
    <name type="scientific">Tuber magnatum</name>
    <name type="common">white Piedmont truffle</name>
    <dbReference type="NCBI Taxonomy" id="42249"/>
    <lineage>
        <taxon>Eukaryota</taxon>
        <taxon>Fungi</taxon>
        <taxon>Dikarya</taxon>
        <taxon>Ascomycota</taxon>
        <taxon>Pezizomycotina</taxon>
        <taxon>Pezizomycetes</taxon>
        <taxon>Pezizales</taxon>
        <taxon>Tuberaceae</taxon>
        <taxon>Tuber</taxon>
    </lineage>
</organism>